<evidence type="ECO:0000313" key="2">
    <source>
        <dbReference type="EMBL" id="EHN10156.1"/>
    </source>
</evidence>
<dbReference type="AlphaFoldDB" id="H0E833"/>
<name>H0E833_9ACTN</name>
<dbReference type="InterPro" id="IPR050248">
    <property type="entry name" value="Polysacc_deacetylase_ArnD"/>
</dbReference>
<dbReference type="Pfam" id="PF01522">
    <property type="entry name" value="Polysacc_deac_1"/>
    <property type="match status" value="1"/>
</dbReference>
<dbReference type="EMBL" id="AGUD01000239">
    <property type="protein sequence ID" value="EHN10156.1"/>
    <property type="molecule type" value="Genomic_DNA"/>
</dbReference>
<reference evidence="2 3" key="1">
    <citation type="journal article" date="2013" name="Biodegradation">
        <title>Quantitative proteomic analysis of ibuprofen-degrading Patulibacter sp. strain I11.</title>
        <authorList>
            <person name="Almeida B."/>
            <person name="Kjeldal H."/>
            <person name="Lolas I."/>
            <person name="Knudsen A.D."/>
            <person name="Carvalho G."/>
            <person name="Nielsen K.L."/>
            <person name="Barreto Crespo M.T."/>
            <person name="Stensballe A."/>
            <person name="Nielsen J.L."/>
        </authorList>
    </citation>
    <scope>NUCLEOTIDE SEQUENCE [LARGE SCALE GENOMIC DNA]</scope>
    <source>
        <strain evidence="2 3">I11</strain>
    </source>
</reference>
<dbReference type="Proteomes" id="UP000005143">
    <property type="component" value="Unassembled WGS sequence"/>
</dbReference>
<sequence length="234" mass="25487">MAIDGAVTARRVVALSFDADMTPRMLGELRAGRVRSWYAAPLIHELERTATPATLFLTGLWARTYPQVTRRLAAQPRFEIGSHTWDHLAWTSSCYGLPAVSTDAAKRRELRRTATVLRRLTGRSPVLFRFPGLCHRAGDLRLVAAHRQQAIDGTASGDALQDDPSVIVRTVLADLAPGRIFVMHMMGGPNAPATAAAVRQLIPAIRARGYRLATVGALLRHRVRDAPSEQAGGA</sequence>
<dbReference type="RefSeq" id="WP_007576599.1">
    <property type="nucleotide sequence ID" value="NZ_AGUD01000239.1"/>
</dbReference>
<accession>H0E833</accession>
<dbReference type="OrthoDB" id="9814083at2"/>
<organism evidence="2 3">
    <name type="scientific">Patulibacter medicamentivorans</name>
    <dbReference type="NCBI Taxonomy" id="1097667"/>
    <lineage>
        <taxon>Bacteria</taxon>
        <taxon>Bacillati</taxon>
        <taxon>Actinomycetota</taxon>
        <taxon>Thermoleophilia</taxon>
        <taxon>Solirubrobacterales</taxon>
        <taxon>Patulibacteraceae</taxon>
        <taxon>Patulibacter</taxon>
    </lineage>
</organism>
<gene>
    <name evidence="2" type="ORF">PAI11_29900</name>
</gene>
<dbReference type="Gene3D" id="3.20.20.370">
    <property type="entry name" value="Glycoside hydrolase/deacetylase"/>
    <property type="match status" value="1"/>
</dbReference>
<evidence type="ECO:0000313" key="3">
    <source>
        <dbReference type="Proteomes" id="UP000005143"/>
    </source>
</evidence>
<dbReference type="PROSITE" id="PS51677">
    <property type="entry name" value="NODB"/>
    <property type="match status" value="1"/>
</dbReference>
<keyword evidence="3" id="KW-1185">Reference proteome</keyword>
<dbReference type="PANTHER" id="PTHR10587">
    <property type="entry name" value="GLYCOSYL TRANSFERASE-RELATED"/>
    <property type="match status" value="1"/>
</dbReference>
<feature type="domain" description="NodB homology" evidence="1">
    <location>
        <begin position="11"/>
        <end position="213"/>
    </location>
</feature>
<dbReference type="InterPro" id="IPR011330">
    <property type="entry name" value="Glyco_hydro/deAcase_b/a-brl"/>
</dbReference>
<dbReference type="PANTHER" id="PTHR10587:SF134">
    <property type="entry name" value="SECRETED PROTEIN"/>
    <property type="match status" value="1"/>
</dbReference>
<dbReference type="InterPro" id="IPR002509">
    <property type="entry name" value="NODB_dom"/>
</dbReference>
<protein>
    <submittedName>
        <fullName evidence="2">Polysaccharide deacetylase</fullName>
    </submittedName>
</protein>
<comment type="caution">
    <text evidence="2">The sequence shown here is derived from an EMBL/GenBank/DDBJ whole genome shotgun (WGS) entry which is preliminary data.</text>
</comment>
<evidence type="ECO:0000259" key="1">
    <source>
        <dbReference type="PROSITE" id="PS51677"/>
    </source>
</evidence>
<dbReference type="GO" id="GO:0016810">
    <property type="term" value="F:hydrolase activity, acting on carbon-nitrogen (but not peptide) bonds"/>
    <property type="evidence" value="ECO:0007669"/>
    <property type="project" value="InterPro"/>
</dbReference>
<dbReference type="SUPFAM" id="SSF88713">
    <property type="entry name" value="Glycoside hydrolase/deacetylase"/>
    <property type="match status" value="1"/>
</dbReference>
<dbReference type="GO" id="GO:0005975">
    <property type="term" value="P:carbohydrate metabolic process"/>
    <property type="evidence" value="ECO:0007669"/>
    <property type="project" value="InterPro"/>
</dbReference>
<proteinExistence type="predicted"/>